<comment type="caution">
    <text evidence="2">The sequence shown here is derived from an EMBL/GenBank/DDBJ whole genome shotgun (WGS) entry which is preliminary data.</text>
</comment>
<gene>
    <name evidence="2" type="ORF">PV02_11065</name>
</gene>
<organism evidence="2 3">
    <name type="scientific">Methanolobus chelungpuianus</name>
    <dbReference type="NCBI Taxonomy" id="502115"/>
    <lineage>
        <taxon>Archaea</taxon>
        <taxon>Methanobacteriati</taxon>
        <taxon>Methanobacteriota</taxon>
        <taxon>Stenosarchaea group</taxon>
        <taxon>Methanomicrobia</taxon>
        <taxon>Methanosarcinales</taxon>
        <taxon>Methanosarcinaceae</taxon>
        <taxon>Methanolobus</taxon>
    </lineage>
</organism>
<name>A0AAE3KYB3_9EURY</name>
<keyword evidence="1" id="KW-0812">Transmembrane</keyword>
<dbReference type="AlphaFoldDB" id="A0AAE3KYB3"/>
<feature type="transmembrane region" description="Helical" evidence="1">
    <location>
        <begin position="39"/>
        <end position="59"/>
    </location>
</feature>
<protein>
    <submittedName>
        <fullName evidence="2">Uncharacterized protein</fullName>
    </submittedName>
</protein>
<sequence>MQPFQSYTFTWWQIGMFKLALLAIGVAVGAYWDDFFSRYLIALIAIAVITSAYIAYISLKQANLSS</sequence>
<keyword evidence="3" id="KW-1185">Reference proteome</keyword>
<evidence type="ECO:0000256" key="1">
    <source>
        <dbReference type="SAM" id="Phobius"/>
    </source>
</evidence>
<dbReference type="Proteomes" id="UP001206983">
    <property type="component" value="Unassembled WGS sequence"/>
</dbReference>
<accession>A0AAE3KYB3</accession>
<evidence type="ECO:0000313" key="2">
    <source>
        <dbReference type="EMBL" id="MCQ6963606.1"/>
    </source>
</evidence>
<dbReference type="EMBL" id="JTEO01000006">
    <property type="protein sequence ID" value="MCQ6963606.1"/>
    <property type="molecule type" value="Genomic_DNA"/>
</dbReference>
<keyword evidence="1" id="KW-0472">Membrane</keyword>
<proteinExistence type="predicted"/>
<evidence type="ECO:0000313" key="3">
    <source>
        <dbReference type="Proteomes" id="UP001206983"/>
    </source>
</evidence>
<keyword evidence="1" id="KW-1133">Transmembrane helix</keyword>
<reference evidence="2 3" key="1">
    <citation type="journal article" date="2011" name="Appl. Environ. Microbiol.">
        <title>Methanogenic archaea isolated from Taiwan's Chelungpu fault.</title>
        <authorList>
            <person name="Wu S.Y."/>
            <person name="Lai M.C."/>
        </authorList>
    </citation>
    <scope>NUCLEOTIDE SEQUENCE [LARGE SCALE GENOMIC DNA]</scope>
    <source>
        <strain evidence="2 3">St545Mb</strain>
    </source>
</reference>
<feature type="transmembrane region" description="Helical" evidence="1">
    <location>
        <begin position="12"/>
        <end position="32"/>
    </location>
</feature>